<sequence length="46" mass="5690">MKLGKNRDFYLLVHYILLVYYILLFKYCCNFLIARKFLHNIYIIVS</sequence>
<keyword evidence="1" id="KW-0472">Membrane</keyword>
<gene>
    <name evidence="2" type="ORF">BARRO_10240</name>
</gene>
<organism evidence="2">
    <name type="scientific">Bartonella rochalimae ATCC BAA-1498</name>
    <dbReference type="NCBI Taxonomy" id="685782"/>
    <lineage>
        <taxon>Bacteria</taxon>
        <taxon>Pseudomonadati</taxon>
        <taxon>Pseudomonadota</taxon>
        <taxon>Alphaproteobacteria</taxon>
        <taxon>Hyphomicrobiales</taxon>
        <taxon>Bartonellaceae</taxon>
        <taxon>Bartonella</taxon>
    </lineage>
</organism>
<evidence type="ECO:0000313" key="2">
    <source>
        <dbReference type="EMBL" id="CBI77307.1"/>
    </source>
</evidence>
<protein>
    <submittedName>
        <fullName evidence="2">Uncharacterized protein</fullName>
    </submittedName>
</protein>
<reference evidence="2" key="1">
    <citation type="journal article" date="2011" name="PLoS Genet.">
        <title>Parallel evolution of a type IV secretion system in radiating lineages of the host-restricted bacterial pathogen Bartonella.</title>
        <authorList>
            <person name="Engel P."/>
            <person name="Salzburger W."/>
            <person name="Liesch M."/>
            <person name="Chang C.C."/>
            <person name="Maruyama S."/>
            <person name="Lanz C."/>
            <person name="Calteau A."/>
            <person name="Lajus A."/>
            <person name="Medigue C."/>
            <person name="Schuster S.C."/>
            <person name="Dehio C."/>
        </authorList>
    </citation>
    <scope>NUCLEOTIDE SEQUENCE</scope>
    <source>
        <strain evidence="2">ATCC BAA-1498</strain>
    </source>
</reference>
<keyword evidence="1" id="KW-1133">Transmembrane helix</keyword>
<feature type="transmembrane region" description="Helical" evidence="1">
    <location>
        <begin position="12"/>
        <end position="33"/>
    </location>
</feature>
<proteinExistence type="predicted"/>
<evidence type="ECO:0000256" key="1">
    <source>
        <dbReference type="SAM" id="Phobius"/>
    </source>
</evidence>
<accession>E6YKB9</accession>
<dbReference type="EMBL" id="FN645455">
    <property type="protein sequence ID" value="CBI77307.1"/>
    <property type="molecule type" value="Genomic_DNA"/>
</dbReference>
<dbReference type="AlphaFoldDB" id="E6YKB9"/>
<name>E6YKB9_9HYPH</name>
<keyword evidence="1" id="KW-0812">Transmembrane</keyword>